<comment type="caution">
    <text evidence="6">The sequence shown here is derived from an EMBL/GenBank/DDBJ whole genome shotgun (WGS) entry which is preliminary data.</text>
</comment>
<feature type="compositionally biased region" description="Basic and acidic residues" evidence="5">
    <location>
        <begin position="108"/>
        <end position="124"/>
    </location>
</feature>
<evidence type="ECO:0000256" key="3">
    <source>
        <dbReference type="ARBA" id="ARBA00023242"/>
    </source>
</evidence>
<dbReference type="PANTHER" id="PTHR12972">
    <property type="entry name" value="DOWNSTREAM NEIGHBOR OF SON"/>
    <property type="match status" value="1"/>
</dbReference>
<gene>
    <name evidence="6" type="ORF">CEURO_LOCUS2051</name>
</gene>
<evidence type="ECO:0000256" key="1">
    <source>
        <dbReference type="ARBA" id="ARBA00004123"/>
    </source>
</evidence>
<dbReference type="InterPro" id="IPR024861">
    <property type="entry name" value="Donson"/>
</dbReference>
<protein>
    <recommendedName>
        <fullName evidence="8">Protein downstream neighbor of Son</fullName>
    </recommendedName>
</protein>
<dbReference type="AlphaFoldDB" id="A0A9P1DYZ5"/>
<comment type="subcellular location">
    <subcellularLocation>
        <location evidence="1">Nucleus</location>
    </subcellularLocation>
</comment>
<evidence type="ECO:0008006" key="8">
    <source>
        <dbReference type="Google" id="ProtNLM"/>
    </source>
</evidence>
<keyword evidence="3" id="KW-0539">Nucleus</keyword>
<dbReference type="OrthoDB" id="1283442at2759"/>
<dbReference type="GO" id="GO:0033260">
    <property type="term" value="P:nuclear DNA replication"/>
    <property type="evidence" value="ECO:0007669"/>
    <property type="project" value="TreeGrafter"/>
</dbReference>
<name>A0A9P1DYZ5_CUSEU</name>
<dbReference type="PANTHER" id="PTHR12972:SF0">
    <property type="entry name" value="PROTEIN DOWNSTREAM NEIGHBOR OF SON"/>
    <property type="match status" value="1"/>
</dbReference>
<keyword evidence="7" id="KW-1185">Reference proteome</keyword>
<evidence type="ECO:0000313" key="6">
    <source>
        <dbReference type="EMBL" id="CAH9063445.1"/>
    </source>
</evidence>
<evidence type="ECO:0000313" key="7">
    <source>
        <dbReference type="Proteomes" id="UP001152484"/>
    </source>
</evidence>
<dbReference type="PRINTS" id="PR02064">
    <property type="entry name" value="DONSON"/>
</dbReference>
<comment type="similarity">
    <text evidence="4">Belongs to the DONSON family.</text>
</comment>
<evidence type="ECO:0000256" key="4">
    <source>
        <dbReference type="ARBA" id="ARBA00025806"/>
    </source>
</evidence>
<reference evidence="6" key="1">
    <citation type="submission" date="2022-07" db="EMBL/GenBank/DDBJ databases">
        <authorList>
            <person name="Macas J."/>
            <person name="Novak P."/>
            <person name="Neumann P."/>
        </authorList>
    </citation>
    <scope>NUCLEOTIDE SEQUENCE</scope>
</reference>
<dbReference type="EMBL" id="CAMAPE010000004">
    <property type="protein sequence ID" value="CAH9063445.1"/>
    <property type="molecule type" value="Genomic_DNA"/>
</dbReference>
<sequence>MMVAPARPLGSLGFGTGDGGGSNVTTTTLKRKTPSELRGEQLKRKSIEEHIDESPDSVIDCARKTDWVIPGSKKGNNLPKNPRYINTKMNDLYPVKKNNIKLRSISRKDDTKDCFPPKNSDHDSSAGYSKLRAESQLPIPRAKTTQTYTKSDKCTESTFLNVTELSLGNEKLSGLPNLDMDKALKGFAAHEPIIVSNPCLESSKTIDGHAAKNFCSEFHVPCKKTPLDLTLKTTMRLVASSSVSWFHRLVTSGSFNSLSQYASSGCLSQNMSASELNSNTLSLNSLVLHSWVYPQFPLPPSVISALTLSTSQEGQIDFLSKRQQAWEDSFRSLYYTLRKNKCDIFYVCFAQFVVMFVGSSSLKGNKRVCNAYISQSTRVLRAHLKKHDACFSMPLCDAKVEEVSMEDLFELSEIEKQNLGKTTHPDTLAHVDNSPQSLLAFSGNENVHALYDFLLNYRYFLTSLTGMDVPLLCSPLPFENSALSAPEVRCKEVRRVDHMSIPASKNSARAGEPSPGCSPGICYSMEIKDRYLPPWIISSVCYAVCSHGTSFEASFVTEPVSVGLNIGSNDVVGESSILEGSSDDKSKDSMFCFGVPNTTISSHLQSAFLKGLKYDGTSYKAFVSSL</sequence>
<dbReference type="Proteomes" id="UP001152484">
    <property type="component" value="Unassembled WGS sequence"/>
</dbReference>
<dbReference type="GO" id="GO:0005634">
    <property type="term" value="C:nucleus"/>
    <property type="evidence" value="ECO:0007669"/>
    <property type="project" value="UniProtKB-SubCell"/>
</dbReference>
<keyword evidence="2" id="KW-0217">Developmental protein</keyword>
<evidence type="ECO:0000256" key="5">
    <source>
        <dbReference type="SAM" id="MobiDB-lite"/>
    </source>
</evidence>
<feature type="region of interest" description="Disordered" evidence="5">
    <location>
        <begin position="1"/>
        <end position="37"/>
    </location>
</feature>
<proteinExistence type="inferred from homology"/>
<feature type="compositionally biased region" description="Gly residues" evidence="5">
    <location>
        <begin position="12"/>
        <end position="22"/>
    </location>
</feature>
<evidence type="ECO:0000256" key="2">
    <source>
        <dbReference type="ARBA" id="ARBA00022473"/>
    </source>
</evidence>
<accession>A0A9P1DYZ5</accession>
<feature type="region of interest" description="Disordered" evidence="5">
    <location>
        <begin position="108"/>
        <end position="128"/>
    </location>
</feature>
<organism evidence="6 7">
    <name type="scientific">Cuscuta europaea</name>
    <name type="common">European dodder</name>
    <dbReference type="NCBI Taxonomy" id="41803"/>
    <lineage>
        <taxon>Eukaryota</taxon>
        <taxon>Viridiplantae</taxon>
        <taxon>Streptophyta</taxon>
        <taxon>Embryophyta</taxon>
        <taxon>Tracheophyta</taxon>
        <taxon>Spermatophyta</taxon>
        <taxon>Magnoliopsida</taxon>
        <taxon>eudicotyledons</taxon>
        <taxon>Gunneridae</taxon>
        <taxon>Pentapetalae</taxon>
        <taxon>asterids</taxon>
        <taxon>lamiids</taxon>
        <taxon>Solanales</taxon>
        <taxon>Convolvulaceae</taxon>
        <taxon>Cuscuteae</taxon>
        <taxon>Cuscuta</taxon>
        <taxon>Cuscuta subgen. Cuscuta</taxon>
    </lineage>
</organism>